<comment type="subcellular location">
    <subcellularLocation>
        <location evidence="19">Cell inner membrane</location>
        <topology evidence="19">Multi-pass membrane protein</topology>
    </subcellularLocation>
    <subcellularLocation>
        <location evidence="2">Cell membrane</location>
        <topology evidence="2">Multi-pass membrane protein</topology>
    </subcellularLocation>
</comment>
<evidence type="ECO:0000256" key="5">
    <source>
        <dbReference type="ARBA" id="ARBA00013200"/>
    </source>
</evidence>
<keyword evidence="19" id="KW-0997">Cell inner membrane</keyword>
<organism evidence="20 21">
    <name type="scientific">Chloroherpeton thalassium (strain ATCC 35110 / GB-78)</name>
    <dbReference type="NCBI Taxonomy" id="517418"/>
    <lineage>
        <taxon>Bacteria</taxon>
        <taxon>Pseudomonadati</taxon>
        <taxon>Chlorobiota</taxon>
        <taxon>Chlorobiia</taxon>
        <taxon>Chlorobiales</taxon>
        <taxon>Chloroherpetonaceae</taxon>
        <taxon>Chloroherpeton</taxon>
    </lineage>
</organism>
<keyword evidence="11 19" id="KW-0460">Magnesium</keyword>
<feature type="transmembrane region" description="Helical" evidence="19">
    <location>
        <begin position="7"/>
        <end position="24"/>
    </location>
</feature>
<dbReference type="RefSeq" id="WP_012498663.1">
    <property type="nucleotide sequence ID" value="NC_011026.1"/>
</dbReference>
<evidence type="ECO:0000256" key="18">
    <source>
        <dbReference type="ARBA" id="ARBA00049504"/>
    </source>
</evidence>
<keyword evidence="12 19" id="KW-1133">Transmembrane helix</keyword>
<dbReference type="EMBL" id="CP001100">
    <property type="protein sequence ID" value="ACF12579.1"/>
    <property type="molecule type" value="Genomic_DNA"/>
</dbReference>
<keyword evidence="10 19" id="KW-0812">Transmembrane</keyword>
<evidence type="ECO:0000256" key="13">
    <source>
        <dbReference type="ARBA" id="ARBA00023136"/>
    </source>
</evidence>
<evidence type="ECO:0000256" key="3">
    <source>
        <dbReference type="ARBA" id="ARBA00004663"/>
    </source>
</evidence>
<dbReference type="GO" id="GO:0009236">
    <property type="term" value="P:cobalamin biosynthetic process"/>
    <property type="evidence" value="ECO:0007669"/>
    <property type="project" value="UniProtKB-UniRule"/>
</dbReference>
<dbReference type="NCBIfam" id="TIGR00317">
    <property type="entry name" value="cobS"/>
    <property type="match status" value="1"/>
</dbReference>
<evidence type="ECO:0000256" key="4">
    <source>
        <dbReference type="ARBA" id="ARBA00010561"/>
    </source>
</evidence>
<dbReference type="Proteomes" id="UP000001208">
    <property type="component" value="Chromosome"/>
</dbReference>
<dbReference type="eggNOG" id="COG0368">
    <property type="taxonomic scope" value="Bacteria"/>
</dbReference>
<feature type="transmembrane region" description="Helical" evidence="19">
    <location>
        <begin position="110"/>
        <end position="130"/>
    </location>
</feature>
<evidence type="ECO:0000256" key="6">
    <source>
        <dbReference type="ARBA" id="ARBA00015850"/>
    </source>
</evidence>
<dbReference type="HAMAP" id="MF_00719">
    <property type="entry name" value="CobS"/>
    <property type="match status" value="1"/>
</dbReference>
<keyword evidence="21" id="KW-1185">Reference proteome</keyword>
<dbReference type="Pfam" id="PF02654">
    <property type="entry name" value="CobS"/>
    <property type="match status" value="1"/>
</dbReference>
<dbReference type="GO" id="GO:0008818">
    <property type="term" value="F:cobalamin 5'-phosphate synthase activity"/>
    <property type="evidence" value="ECO:0007669"/>
    <property type="project" value="UniProtKB-UniRule"/>
</dbReference>
<comment type="cofactor">
    <cofactor evidence="1 19">
        <name>Mg(2+)</name>
        <dbReference type="ChEBI" id="CHEBI:18420"/>
    </cofactor>
</comment>
<gene>
    <name evidence="19" type="primary">cobS</name>
    <name evidence="20" type="ordered locus">Ctha_0108</name>
</gene>
<dbReference type="InterPro" id="IPR003805">
    <property type="entry name" value="CobS"/>
</dbReference>
<feature type="transmembrane region" description="Helical" evidence="19">
    <location>
        <begin position="136"/>
        <end position="160"/>
    </location>
</feature>
<evidence type="ECO:0000256" key="7">
    <source>
        <dbReference type="ARBA" id="ARBA00022475"/>
    </source>
</evidence>
<comment type="function">
    <text evidence="14 19">Joins adenosylcobinamide-GDP and alpha-ribazole to generate adenosylcobalamin (Ado-cobalamin). Also synthesizes adenosylcobalamin 5'-phosphate from adenosylcobinamide-GDP and alpha-ribazole 5'-phosphate.</text>
</comment>
<evidence type="ECO:0000256" key="11">
    <source>
        <dbReference type="ARBA" id="ARBA00022842"/>
    </source>
</evidence>
<keyword evidence="9 19" id="KW-0808">Transferase</keyword>
<feature type="transmembrane region" description="Helical" evidence="19">
    <location>
        <begin position="242"/>
        <end position="262"/>
    </location>
</feature>
<evidence type="ECO:0000256" key="8">
    <source>
        <dbReference type="ARBA" id="ARBA00022573"/>
    </source>
</evidence>
<evidence type="ECO:0000256" key="17">
    <source>
        <dbReference type="ARBA" id="ARBA00048623"/>
    </source>
</evidence>
<comment type="catalytic activity">
    <reaction evidence="18 19">
        <text>alpha-ribazole 5'-phosphate + adenosylcob(III)inamide-GDP = adenosylcob(III)alamin 5'-phosphate + GMP + H(+)</text>
        <dbReference type="Rhea" id="RHEA:23560"/>
        <dbReference type="ChEBI" id="CHEBI:15378"/>
        <dbReference type="ChEBI" id="CHEBI:57918"/>
        <dbReference type="ChEBI" id="CHEBI:58115"/>
        <dbReference type="ChEBI" id="CHEBI:60487"/>
        <dbReference type="ChEBI" id="CHEBI:60493"/>
        <dbReference type="EC" id="2.7.8.26"/>
    </reaction>
</comment>
<evidence type="ECO:0000256" key="14">
    <source>
        <dbReference type="ARBA" id="ARBA00025228"/>
    </source>
</evidence>
<protein>
    <recommendedName>
        <fullName evidence="6 19">Adenosylcobinamide-GDP ribazoletransferase</fullName>
        <ecNumber evidence="5 19">2.7.8.26</ecNumber>
    </recommendedName>
    <alternativeName>
        <fullName evidence="16 19">Cobalamin synthase</fullName>
    </alternativeName>
    <alternativeName>
        <fullName evidence="15 19">Cobalamin-5'-phosphate synthase</fullName>
    </alternativeName>
</protein>
<feature type="transmembrane region" description="Helical" evidence="19">
    <location>
        <begin position="203"/>
        <end position="221"/>
    </location>
</feature>
<evidence type="ECO:0000313" key="21">
    <source>
        <dbReference type="Proteomes" id="UP000001208"/>
    </source>
</evidence>
<sequence>MKTQFNVFLSAVMFLTRLPVGRWVHYNAEHLAQSSIYFPLVGALVGAIAVGALSLSLLLIPVLPAVLISMIATILATGALHEDGFADCADGFGGGFETERVLEIMKDSRLGTYGAIALWISLSLKAALLYEITSRDALLCAGALISGHTLGRFSSLVLIYRYPYVRKTASKSKSVMNGLSSPRLAIAMIYTLIITATSLLEQALLPLGFAALATGFAGRYFNRRIGGITGDTLGAASQFVELSVYLGILIQSNFLTTISLLWKSF</sequence>
<dbReference type="KEGG" id="cts:Ctha_0108"/>
<dbReference type="PANTHER" id="PTHR34148">
    <property type="entry name" value="ADENOSYLCOBINAMIDE-GDP RIBAZOLETRANSFERASE"/>
    <property type="match status" value="1"/>
</dbReference>
<reference evidence="20 21" key="1">
    <citation type="submission" date="2008-06" db="EMBL/GenBank/DDBJ databases">
        <title>Complete sequence of Chloroherpeton thalassium ATCC 35110.</title>
        <authorList>
            <consortium name="US DOE Joint Genome Institute"/>
            <person name="Lucas S."/>
            <person name="Copeland A."/>
            <person name="Lapidus A."/>
            <person name="Glavina del Rio T."/>
            <person name="Dalin E."/>
            <person name="Tice H."/>
            <person name="Bruce D."/>
            <person name="Goodwin L."/>
            <person name="Pitluck S."/>
            <person name="Schmutz J."/>
            <person name="Larimer F."/>
            <person name="Land M."/>
            <person name="Hauser L."/>
            <person name="Kyrpides N."/>
            <person name="Mikhailova N."/>
            <person name="Liu Z."/>
            <person name="Li T."/>
            <person name="Zhao F."/>
            <person name="Overmann J."/>
            <person name="Bryant D.A."/>
            <person name="Richardson P."/>
        </authorList>
    </citation>
    <scope>NUCLEOTIDE SEQUENCE [LARGE SCALE GENOMIC DNA]</scope>
    <source>
        <strain evidence="21">ATCC 35110 / GB-78</strain>
    </source>
</reference>
<feature type="transmembrane region" description="Helical" evidence="19">
    <location>
        <begin position="181"/>
        <end position="197"/>
    </location>
</feature>
<evidence type="ECO:0000256" key="16">
    <source>
        <dbReference type="ARBA" id="ARBA00032853"/>
    </source>
</evidence>
<comment type="pathway">
    <text evidence="3 19">Cofactor biosynthesis; adenosylcobalamin biosynthesis; adenosylcobalamin from cob(II)yrinate a,c-diamide: step 7/7.</text>
</comment>
<dbReference type="OrthoDB" id="9794626at2"/>
<evidence type="ECO:0000256" key="1">
    <source>
        <dbReference type="ARBA" id="ARBA00001946"/>
    </source>
</evidence>
<evidence type="ECO:0000256" key="19">
    <source>
        <dbReference type="HAMAP-Rule" id="MF_00719"/>
    </source>
</evidence>
<evidence type="ECO:0000256" key="2">
    <source>
        <dbReference type="ARBA" id="ARBA00004651"/>
    </source>
</evidence>
<dbReference type="PANTHER" id="PTHR34148:SF1">
    <property type="entry name" value="ADENOSYLCOBINAMIDE-GDP RIBAZOLETRANSFERASE"/>
    <property type="match status" value="1"/>
</dbReference>
<evidence type="ECO:0000256" key="9">
    <source>
        <dbReference type="ARBA" id="ARBA00022679"/>
    </source>
</evidence>
<dbReference type="EC" id="2.7.8.26" evidence="5 19"/>
<dbReference type="UniPathway" id="UPA00148">
    <property type="reaction ID" value="UER00238"/>
</dbReference>
<dbReference type="GO" id="GO:0051073">
    <property type="term" value="F:adenosylcobinamide-GDP ribazoletransferase activity"/>
    <property type="evidence" value="ECO:0007669"/>
    <property type="project" value="UniProtKB-UniRule"/>
</dbReference>
<evidence type="ECO:0000256" key="12">
    <source>
        <dbReference type="ARBA" id="ARBA00022989"/>
    </source>
</evidence>
<evidence type="ECO:0000313" key="20">
    <source>
        <dbReference type="EMBL" id="ACF12579.1"/>
    </source>
</evidence>
<keyword evidence="7 19" id="KW-1003">Cell membrane</keyword>
<dbReference type="STRING" id="517418.Ctha_0108"/>
<feature type="transmembrane region" description="Helical" evidence="19">
    <location>
        <begin position="36"/>
        <end position="60"/>
    </location>
</feature>
<proteinExistence type="inferred from homology"/>
<keyword evidence="8 19" id="KW-0169">Cobalamin biosynthesis</keyword>
<name>B3QST6_CHLT3</name>
<accession>B3QST6</accession>
<comment type="catalytic activity">
    <reaction evidence="17 19">
        <text>alpha-ribazole + adenosylcob(III)inamide-GDP = adenosylcob(III)alamin + GMP + H(+)</text>
        <dbReference type="Rhea" id="RHEA:16049"/>
        <dbReference type="ChEBI" id="CHEBI:10329"/>
        <dbReference type="ChEBI" id="CHEBI:15378"/>
        <dbReference type="ChEBI" id="CHEBI:18408"/>
        <dbReference type="ChEBI" id="CHEBI:58115"/>
        <dbReference type="ChEBI" id="CHEBI:60487"/>
        <dbReference type="EC" id="2.7.8.26"/>
    </reaction>
</comment>
<dbReference type="GO" id="GO:0005886">
    <property type="term" value="C:plasma membrane"/>
    <property type="evidence" value="ECO:0007669"/>
    <property type="project" value="UniProtKB-SubCell"/>
</dbReference>
<dbReference type="HOGENOM" id="CLU_057426_1_1_10"/>
<evidence type="ECO:0000256" key="10">
    <source>
        <dbReference type="ARBA" id="ARBA00022692"/>
    </source>
</evidence>
<evidence type="ECO:0000256" key="15">
    <source>
        <dbReference type="ARBA" id="ARBA00032605"/>
    </source>
</evidence>
<keyword evidence="13 19" id="KW-0472">Membrane</keyword>
<comment type="similarity">
    <text evidence="4 19">Belongs to the CobS family.</text>
</comment>
<dbReference type="AlphaFoldDB" id="B3QST6"/>